<dbReference type="GO" id="GO:0016024">
    <property type="term" value="P:CDP-diacylglycerol biosynthetic process"/>
    <property type="evidence" value="ECO:0007669"/>
    <property type="project" value="TreeGrafter"/>
</dbReference>
<feature type="non-terminal residue" evidence="13">
    <location>
        <position position="1"/>
    </location>
</feature>
<dbReference type="Proteomes" id="UP000053864">
    <property type="component" value="Unassembled WGS sequence"/>
</dbReference>
<dbReference type="EMBL" id="KI673283">
    <property type="protein sequence ID" value="ETL38392.1"/>
    <property type="molecule type" value="Genomic_DNA"/>
</dbReference>
<evidence type="ECO:0000313" key="13">
    <source>
        <dbReference type="EMBL" id="ETL38392.1"/>
    </source>
</evidence>
<evidence type="ECO:0000256" key="2">
    <source>
        <dbReference type="ARBA" id="ARBA00022475"/>
    </source>
</evidence>
<dbReference type="AlphaFoldDB" id="W2IXY1"/>
<dbReference type="GO" id="GO:0005886">
    <property type="term" value="C:plasma membrane"/>
    <property type="evidence" value="ECO:0007669"/>
    <property type="project" value="UniProtKB-SubCell"/>
</dbReference>
<dbReference type="PANTHER" id="PTHR46382">
    <property type="entry name" value="PHOSPHATIDATE CYTIDYLYLTRANSFERASE"/>
    <property type="match status" value="1"/>
</dbReference>
<dbReference type="GO" id="GO:0004605">
    <property type="term" value="F:phosphatidate cytidylyltransferase activity"/>
    <property type="evidence" value="ECO:0007669"/>
    <property type="project" value="TreeGrafter"/>
</dbReference>
<proteinExistence type="predicted"/>
<sequence>LPGSLGTEIAYTITAVIFGRLGDLFESLLKRAADSGTLIPGHGGSLDRIDALVFATIVFSRYFGLKI</sequence>
<reference evidence="14" key="1">
    <citation type="submission" date="2013-11" db="EMBL/GenBank/DDBJ databases">
        <title>The Genome Sequence of Phytophthora parasitica CHvinca01.</title>
        <authorList>
            <consortium name="The Broad Institute Genomics Platform"/>
            <person name="Russ C."/>
            <person name="Tyler B."/>
            <person name="Panabieres F."/>
            <person name="Shan W."/>
            <person name="Tripathy S."/>
            <person name="Grunwald N."/>
            <person name="Machado M."/>
            <person name="Johnson C.S."/>
            <person name="Arredondo F."/>
            <person name="Hong C."/>
            <person name="Coffey M."/>
            <person name="Young S.K."/>
            <person name="Zeng Q."/>
            <person name="Gargeya S."/>
            <person name="Fitzgerald M."/>
            <person name="Abouelleil A."/>
            <person name="Alvarado L."/>
            <person name="Chapman S.B."/>
            <person name="Gainer-Dewar J."/>
            <person name="Goldberg J."/>
            <person name="Griggs A."/>
            <person name="Gujja S."/>
            <person name="Hansen M."/>
            <person name="Howarth C."/>
            <person name="Imamovic A."/>
            <person name="Ireland A."/>
            <person name="Larimer J."/>
            <person name="McCowan C."/>
            <person name="Murphy C."/>
            <person name="Pearson M."/>
            <person name="Poon T.W."/>
            <person name="Priest M."/>
            <person name="Roberts A."/>
            <person name="Saif S."/>
            <person name="Shea T."/>
            <person name="Sykes S."/>
            <person name="Wortman J."/>
            <person name="Nusbaum C."/>
            <person name="Birren B."/>
        </authorList>
    </citation>
    <scope>NUCLEOTIDE SEQUENCE [LARGE SCALE GENOMIC DNA]</scope>
    <source>
        <strain evidence="14">CHvinca01</strain>
    </source>
</reference>
<evidence type="ECO:0000256" key="6">
    <source>
        <dbReference type="ARBA" id="ARBA00022695"/>
    </source>
</evidence>
<organism evidence="13">
    <name type="scientific">Phytophthora nicotianae</name>
    <name type="common">Potato buckeye rot agent</name>
    <name type="synonym">Phytophthora parasitica</name>
    <dbReference type="NCBI Taxonomy" id="4792"/>
    <lineage>
        <taxon>Eukaryota</taxon>
        <taxon>Sar</taxon>
        <taxon>Stramenopiles</taxon>
        <taxon>Oomycota</taxon>
        <taxon>Peronosporomycetes</taxon>
        <taxon>Peronosporales</taxon>
        <taxon>Peronosporaceae</taxon>
        <taxon>Phytophthora</taxon>
    </lineage>
</organism>
<dbReference type="OrthoDB" id="10260889at2759"/>
<dbReference type="Pfam" id="PF01148">
    <property type="entry name" value="CTP_transf_1"/>
    <property type="match status" value="1"/>
</dbReference>
<accession>W2IXY1</accession>
<evidence type="ECO:0000313" key="12">
    <source>
        <dbReference type="EMBL" id="ETK84967.1"/>
    </source>
</evidence>
<keyword evidence="8" id="KW-0443">Lipid metabolism</keyword>
<evidence type="ECO:0000256" key="1">
    <source>
        <dbReference type="ARBA" id="ARBA00004651"/>
    </source>
</evidence>
<evidence type="ECO:0000256" key="7">
    <source>
        <dbReference type="ARBA" id="ARBA00022989"/>
    </source>
</evidence>
<evidence type="ECO:0000256" key="5">
    <source>
        <dbReference type="ARBA" id="ARBA00022692"/>
    </source>
</evidence>
<keyword evidence="7" id="KW-1133">Transmembrane helix</keyword>
<keyword evidence="11" id="KW-1208">Phospholipid metabolism</keyword>
<evidence type="ECO:0008006" key="15">
    <source>
        <dbReference type="Google" id="ProtNLM"/>
    </source>
</evidence>
<keyword evidence="5" id="KW-0812">Transmembrane</keyword>
<dbReference type="EMBL" id="KI680029">
    <property type="protein sequence ID" value="ETL91505.1"/>
    <property type="molecule type" value="Genomic_DNA"/>
</dbReference>
<evidence type="ECO:0000256" key="4">
    <source>
        <dbReference type="ARBA" id="ARBA00022679"/>
    </source>
</evidence>
<keyword evidence="3" id="KW-0444">Lipid biosynthesis</keyword>
<evidence type="ECO:0000256" key="10">
    <source>
        <dbReference type="ARBA" id="ARBA00023209"/>
    </source>
</evidence>
<evidence type="ECO:0000256" key="9">
    <source>
        <dbReference type="ARBA" id="ARBA00023136"/>
    </source>
</evidence>
<keyword evidence="9" id="KW-0472">Membrane</keyword>
<dbReference type="Proteomes" id="UP000054423">
    <property type="component" value="Unassembled WGS sequence"/>
</dbReference>
<dbReference type="VEuPathDB" id="FungiDB:PPTG_01775"/>
<dbReference type="EMBL" id="KI686632">
    <property type="protein sequence ID" value="ETK84967.1"/>
    <property type="molecule type" value="Genomic_DNA"/>
</dbReference>
<evidence type="ECO:0000256" key="8">
    <source>
        <dbReference type="ARBA" id="ARBA00023098"/>
    </source>
</evidence>
<keyword evidence="2" id="KW-1003">Cell membrane</keyword>
<reference evidence="13" key="3">
    <citation type="submission" date="2013-11" db="EMBL/GenBank/DDBJ databases">
        <title>The Genome Sequence of Phytophthora parasitica CJ05E6.</title>
        <authorList>
            <consortium name="The Broad Institute Genomics Platform"/>
            <person name="Russ C."/>
            <person name="Tyler B."/>
            <person name="Panabieres F."/>
            <person name="Shan W."/>
            <person name="Tripathy S."/>
            <person name="Grunwald N."/>
            <person name="Machado M."/>
            <person name="Johnson C.S."/>
            <person name="Arredondo F."/>
            <person name="Hong C."/>
            <person name="Coffey M."/>
            <person name="Young S.K."/>
            <person name="Zeng Q."/>
            <person name="Gargeya S."/>
            <person name="Fitzgerald M."/>
            <person name="Abouelleil A."/>
            <person name="Alvarado L."/>
            <person name="Chapman S.B."/>
            <person name="Gainer-Dewar J."/>
            <person name="Goldberg J."/>
            <person name="Griggs A."/>
            <person name="Gujja S."/>
            <person name="Hansen M."/>
            <person name="Howarth C."/>
            <person name="Imamovic A."/>
            <person name="Ireland A."/>
            <person name="Larimer J."/>
            <person name="McCowan C."/>
            <person name="Murphy C."/>
            <person name="Pearson M."/>
            <person name="Poon T.W."/>
            <person name="Priest M."/>
            <person name="Roberts A."/>
            <person name="Saif S."/>
            <person name="Shea T."/>
            <person name="Sykes S."/>
            <person name="Wortman J."/>
            <person name="Nusbaum C."/>
            <person name="Birren B."/>
        </authorList>
    </citation>
    <scope>NUCLEOTIDE SEQUENCE [LARGE SCALE GENOMIC DNA]</scope>
    <source>
        <strain evidence="13">CJ05E6</strain>
    </source>
</reference>
<dbReference type="Proteomes" id="UP000053236">
    <property type="component" value="Unassembled WGS sequence"/>
</dbReference>
<dbReference type="PANTHER" id="PTHR46382:SF1">
    <property type="entry name" value="PHOSPHATIDATE CYTIDYLYLTRANSFERASE"/>
    <property type="match status" value="1"/>
</dbReference>
<keyword evidence="4" id="KW-0808">Transferase</keyword>
<evidence type="ECO:0000313" key="14">
    <source>
        <dbReference type="EMBL" id="ETL91505.1"/>
    </source>
</evidence>
<comment type="subcellular location">
    <subcellularLocation>
        <location evidence="1">Cell membrane</location>
        <topology evidence="1">Multi-pass membrane protein</topology>
    </subcellularLocation>
</comment>
<keyword evidence="6" id="KW-0548">Nucleotidyltransferase</keyword>
<name>W2IXY1_PHYNI</name>
<gene>
    <name evidence="12" type="ORF">L915_10102</name>
    <name evidence="13" type="ORF">L916_10009</name>
    <name evidence="14" type="ORF">L917_09937</name>
</gene>
<keyword evidence="10" id="KW-0594">Phospholipid biosynthesis</keyword>
<evidence type="ECO:0000256" key="11">
    <source>
        <dbReference type="ARBA" id="ARBA00023264"/>
    </source>
</evidence>
<reference evidence="12" key="2">
    <citation type="submission" date="2013-11" db="EMBL/GenBank/DDBJ databases">
        <title>The Genome Sequence of Phytophthora parasitica CJ02B3.</title>
        <authorList>
            <consortium name="The Broad Institute Genomics Platform"/>
            <person name="Russ C."/>
            <person name="Tyler B."/>
            <person name="Panabieres F."/>
            <person name="Shan W."/>
            <person name="Tripathy S."/>
            <person name="Grunwald N."/>
            <person name="Machado M."/>
            <person name="Johnson C.S."/>
            <person name="Arredondo F."/>
            <person name="Hong C."/>
            <person name="Coffey M."/>
            <person name="Young S.K."/>
            <person name="Zeng Q."/>
            <person name="Gargeya S."/>
            <person name="Fitzgerald M."/>
            <person name="Abouelleil A."/>
            <person name="Alvarado L."/>
            <person name="Chapman S.B."/>
            <person name="Gainer-Dewar J."/>
            <person name="Goldberg J."/>
            <person name="Griggs A."/>
            <person name="Gujja S."/>
            <person name="Hansen M."/>
            <person name="Howarth C."/>
            <person name="Imamovic A."/>
            <person name="Ireland A."/>
            <person name="Larimer J."/>
            <person name="McCowan C."/>
            <person name="Murphy C."/>
            <person name="Pearson M."/>
            <person name="Poon T.W."/>
            <person name="Priest M."/>
            <person name="Roberts A."/>
            <person name="Saif S."/>
            <person name="Shea T."/>
            <person name="Sykes S."/>
            <person name="Wortman J."/>
            <person name="Nusbaum C."/>
            <person name="Birren B."/>
        </authorList>
    </citation>
    <scope>NUCLEOTIDE SEQUENCE [LARGE SCALE GENOMIC DNA]</scope>
    <source>
        <strain evidence="12">CJ02B3</strain>
    </source>
</reference>
<evidence type="ECO:0000256" key="3">
    <source>
        <dbReference type="ARBA" id="ARBA00022516"/>
    </source>
</evidence>
<protein>
    <recommendedName>
        <fullName evidence="15">Phosphatidate cytidylyltransferase</fullName>
    </recommendedName>
</protein>